<dbReference type="AlphaFoldDB" id="A0A9W9CPD7"/>
<organism evidence="2 3">
    <name type="scientific">Neocucurbitaria cava</name>
    <dbReference type="NCBI Taxonomy" id="798079"/>
    <lineage>
        <taxon>Eukaryota</taxon>
        <taxon>Fungi</taxon>
        <taxon>Dikarya</taxon>
        <taxon>Ascomycota</taxon>
        <taxon>Pezizomycotina</taxon>
        <taxon>Dothideomycetes</taxon>
        <taxon>Pleosporomycetidae</taxon>
        <taxon>Pleosporales</taxon>
        <taxon>Pleosporineae</taxon>
        <taxon>Cucurbitariaceae</taxon>
        <taxon>Neocucurbitaria</taxon>
    </lineage>
</organism>
<comment type="caution">
    <text evidence="2">The sequence shown here is derived from an EMBL/GenBank/DDBJ whole genome shotgun (WGS) entry which is preliminary data.</text>
</comment>
<dbReference type="EMBL" id="JAPEUY010000004">
    <property type="protein sequence ID" value="KAJ4374325.1"/>
    <property type="molecule type" value="Genomic_DNA"/>
</dbReference>
<feature type="compositionally biased region" description="Pro residues" evidence="1">
    <location>
        <begin position="84"/>
        <end position="93"/>
    </location>
</feature>
<reference evidence="2" key="1">
    <citation type="submission" date="2022-10" db="EMBL/GenBank/DDBJ databases">
        <title>Tapping the CABI collections for fungal endophytes: first genome assemblies for Collariella, Neodidymelliopsis, Ascochyta clinopodiicola, Didymella pomorum, Didymosphaeria variabile, Neocosmospora piperis and Neocucurbitaria cava.</title>
        <authorList>
            <person name="Hill R."/>
        </authorList>
    </citation>
    <scope>NUCLEOTIDE SEQUENCE</scope>
    <source>
        <strain evidence="2">IMI 356814</strain>
    </source>
</reference>
<sequence length="248" mass="27642">MSHTLFTKAPALRSAARRSIPRLSQSSSYHSSSRPKMPTGTAPIRNLLRQTTLRASAIAAQRTSYPASQQFSTQQAYYTVPQRPRTPSPPPPYQARNISVLAPQDKWTRFTTTPYNTLSSVRTFTSTPKHAFATPAAASASPGLSPEAQQEVDMAIEEITDLYGTAKDEFEIATEETEKHSTYAEDDRAAAREELDRLLEYFRGVMKGGESGEERKLIAEEVQRRVGGRIRELENAVKALEERALEHD</sequence>
<evidence type="ECO:0000313" key="3">
    <source>
        <dbReference type="Proteomes" id="UP001140560"/>
    </source>
</evidence>
<proteinExistence type="predicted"/>
<feature type="region of interest" description="Disordered" evidence="1">
    <location>
        <begin position="1"/>
        <end position="42"/>
    </location>
</feature>
<evidence type="ECO:0000313" key="2">
    <source>
        <dbReference type="EMBL" id="KAJ4374325.1"/>
    </source>
</evidence>
<keyword evidence="3" id="KW-1185">Reference proteome</keyword>
<evidence type="ECO:0000256" key="1">
    <source>
        <dbReference type="SAM" id="MobiDB-lite"/>
    </source>
</evidence>
<protein>
    <submittedName>
        <fullName evidence="2">Uncharacterized protein</fullName>
    </submittedName>
</protein>
<accession>A0A9W9CPD7</accession>
<feature type="compositionally biased region" description="Polar residues" evidence="1">
    <location>
        <begin position="63"/>
        <end position="77"/>
    </location>
</feature>
<feature type="region of interest" description="Disordered" evidence="1">
    <location>
        <begin position="63"/>
        <end position="93"/>
    </location>
</feature>
<dbReference type="OrthoDB" id="273230at2759"/>
<name>A0A9W9CPD7_9PLEO</name>
<gene>
    <name evidence="2" type="ORF">N0V83_003066</name>
</gene>
<dbReference type="Proteomes" id="UP001140560">
    <property type="component" value="Unassembled WGS sequence"/>
</dbReference>